<dbReference type="InterPro" id="IPR039680">
    <property type="entry name" value="PLEKHB1/2"/>
</dbReference>
<dbReference type="SUPFAM" id="SSF50729">
    <property type="entry name" value="PH domain-like"/>
    <property type="match status" value="1"/>
</dbReference>
<feature type="domain" description="PH" evidence="3">
    <location>
        <begin position="2"/>
        <end position="109"/>
    </location>
</feature>
<evidence type="ECO:0000256" key="2">
    <source>
        <dbReference type="ARBA" id="ARBA00023136"/>
    </source>
</evidence>
<comment type="subcellular location">
    <subcellularLocation>
        <location evidence="1">Membrane</location>
    </subcellularLocation>
</comment>
<dbReference type="AlphaFoldDB" id="A0A8D3DLL8"/>
<evidence type="ECO:0000259" key="3">
    <source>
        <dbReference type="PROSITE" id="PS50003"/>
    </source>
</evidence>
<dbReference type="Gene3D" id="2.30.29.30">
    <property type="entry name" value="Pleckstrin-homology domain (PH domain)/Phosphotyrosine-binding domain (PTB)"/>
    <property type="match status" value="1"/>
</dbReference>
<evidence type="ECO:0000313" key="4">
    <source>
        <dbReference type="Ensembl" id="ENSSMAP00000060427.1"/>
    </source>
</evidence>
<organism evidence="4 5">
    <name type="scientific">Scophthalmus maximus</name>
    <name type="common">Turbot</name>
    <name type="synonym">Psetta maxima</name>
    <dbReference type="NCBI Taxonomy" id="52904"/>
    <lineage>
        <taxon>Eukaryota</taxon>
        <taxon>Metazoa</taxon>
        <taxon>Chordata</taxon>
        <taxon>Craniata</taxon>
        <taxon>Vertebrata</taxon>
        <taxon>Euteleostomi</taxon>
        <taxon>Actinopterygii</taxon>
        <taxon>Neopterygii</taxon>
        <taxon>Teleostei</taxon>
        <taxon>Neoteleostei</taxon>
        <taxon>Acanthomorphata</taxon>
        <taxon>Carangaria</taxon>
        <taxon>Pleuronectiformes</taxon>
        <taxon>Pleuronectoidei</taxon>
        <taxon>Scophthalmidae</taxon>
        <taxon>Scophthalmus</taxon>
    </lineage>
</organism>
<dbReference type="Pfam" id="PF00169">
    <property type="entry name" value="PH"/>
    <property type="match status" value="1"/>
</dbReference>
<dbReference type="GO" id="GO:0016020">
    <property type="term" value="C:membrane"/>
    <property type="evidence" value="ECO:0007669"/>
    <property type="project" value="UniProtKB-SubCell"/>
</dbReference>
<dbReference type="GO" id="GO:0045595">
    <property type="term" value="P:regulation of cell differentiation"/>
    <property type="evidence" value="ECO:0007669"/>
    <property type="project" value="TreeGrafter"/>
</dbReference>
<dbReference type="PROSITE" id="PS50003">
    <property type="entry name" value="PH_DOMAIN"/>
    <property type="match status" value="1"/>
</dbReference>
<dbReference type="PANTHER" id="PTHR14309">
    <property type="entry name" value="EXPRESSED PROTEIN"/>
    <property type="match status" value="1"/>
</dbReference>
<dbReference type="GeneTree" id="ENSGT00390000013989"/>
<dbReference type="InterPro" id="IPR011993">
    <property type="entry name" value="PH-like_dom_sf"/>
</dbReference>
<dbReference type="InterPro" id="IPR001849">
    <property type="entry name" value="PH_domain"/>
</dbReference>
<accession>A0A8D3DLL8</accession>
<name>A0A8D3DLL8_SCOMX</name>
<reference evidence="4" key="1">
    <citation type="submission" date="2023-05" db="EMBL/GenBank/DDBJ databases">
        <title>High-quality long-read genome of Scophthalmus maximus.</title>
        <authorList>
            <person name="Lien S."/>
            <person name="Martinez P."/>
        </authorList>
    </citation>
    <scope>NUCLEOTIDE SEQUENCE [LARGE SCALE GENOMIC DNA]</scope>
</reference>
<dbReference type="FunFam" id="2.30.29.30:FF:000073">
    <property type="entry name" value="Pleckstrin homology domain-containing family B member 2"/>
    <property type="match status" value="1"/>
</dbReference>
<dbReference type="Ensembl" id="ENSSMAT00000075885.1">
    <property type="protein sequence ID" value="ENSSMAP00000060427.1"/>
    <property type="gene ID" value="ENSSMAG00000013876.2"/>
</dbReference>
<gene>
    <name evidence="4" type="primary">plekhb1</name>
</gene>
<sequence length="199" mass="22657">MALMRSGWLWRQTSVLKRWKLNWCDLWIDGSLCFYRSDSRRELEHRASLKTACVDVRSGLECGGVTPPESNPRDNLVVVQLRDGSTLNLCANSEDDSIAWKLTLLETRRNPVFTYDPYDDSYQAVPLNGYHTVYITPGAGPGTLSQLNNEDSEAKTETTNVNVVIRQTNRTVIMWISENRCTTTFLFGILKCFLKLGRV</sequence>
<evidence type="ECO:0000313" key="5">
    <source>
        <dbReference type="Proteomes" id="UP000694558"/>
    </source>
</evidence>
<dbReference type="CDD" id="cd13265">
    <property type="entry name" value="PH_evt"/>
    <property type="match status" value="1"/>
</dbReference>
<dbReference type="PANTHER" id="PTHR14309:SF7">
    <property type="entry name" value="PLECKSTRIN HOMOLOGY DOMAIN-CONTAINING FAMILY B MEMBER 1"/>
    <property type="match status" value="1"/>
</dbReference>
<evidence type="ECO:0000256" key="1">
    <source>
        <dbReference type="ARBA" id="ARBA00004370"/>
    </source>
</evidence>
<dbReference type="Proteomes" id="UP000694558">
    <property type="component" value="Chromosome 4"/>
</dbReference>
<keyword evidence="2" id="KW-0472">Membrane</keyword>
<protein>
    <recommendedName>
        <fullName evidence="3">PH domain-containing protein</fullName>
    </recommendedName>
</protein>
<reference evidence="4" key="2">
    <citation type="submission" date="2025-08" db="UniProtKB">
        <authorList>
            <consortium name="Ensembl"/>
        </authorList>
    </citation>
    <scope>IDENTIFICATION</scope>
</reference>
<proteinExistence type="predicted"/>